<dbReference type="Pfam" id="PF13561">
    <property type="entry name" value="adh_short_C2"/>
    <property type="match status" value="1"/>
</dbReference>
<evidence type="ECO:0000256" key="3">
    <source>
        <dbReference type="SAM" id="MobiDB-lite"/>
    </source>
</evidence>
<evidence type="ECO:0000313" key="6">
    <source>
        <dbReference type="Proteomes" id="UP000298493"/>
    </source>
</evidence>
<sequence length="314" mass="32814">MASTNPNVVVVIGVGCIGLAIARRIANGRKLLIATRSPTTLPPPTEPLRNPDLEAAESLRSDGHDVSTHEVDIASYSSVQDFAQAAHALGNLNAIVLTAGVSPEQASSAQQVYDVNLVGTVNVIDAFLPFVGAGSSFVCMASLASNFLPPSPTLSKHIATAPRESLLENAELKAYNDTAAAYVLAKQGNKLRVQAMARAYGLKGARINTVSPGLIMSNMLDMAISMRGDGVKQAAVDSGLRRLGVVEDIANVVEFLVGYGASYVTGTDILVDGGTLAGTRWGTGEAAKAMHAAAEKKREAVENSQEISEERSVN</sequence>
<dbReference type="Gene3D" id="3.40.50.720">
    <property type="entry name" value="NAD(P)-binding Rossmann-like Domain"/>
    <property type="match status" value="1"/>
</dbReference>
<dbReference type="InterPro" id="IPR051122">
    <property type="entry name" value="SDR_DHRS6-like"/>
</dbReference>
<keyword evidence="2" id="KW-0560">Oxidoreductase</keyword>
<reference evidence="5 6" key="1">
    <citation type="submission" date="2019-04" db="EMBL/GenBank/DDBJ databases">
        <title>High contiguity whole genome sequence and gene annotation resource for two Venturia nashicola isolates.</title>
        <authorList>
            <person name="Prokchorchik M."/>
            <person name="Won K."/>
            <person name="Lee Y."/>
            <person name="Choi E.D."/>
            <person name="Segonzac C."/>
            <person name="Sohn K.H."/>
        </authorList>
    </citation>
    <scope>NUCLEOTIDE SEQUENCE [LARGE SCALE GENOMIC DNA]</scope>
    <source>
        <strain evidence="5 6">PRI2</strain>
    </source>
</reference>
<keyword evidence="6" id="KW-1185">Reference proteome</keyword>
<dbReference type="SUPFAM" id="SSF51735">
    <property type="entry name" value="NAD(P)-binding Rossmann-fold domains"/>
    <property type="match status" value="1"/>
</dbReference>
<accession>A0A4Z1PAS8</accession>
<keyword evidence="4" id="KW-0472">Membrane</keyword>
<dbReference type="InterPro" id="IPR036291">
    <property type="entry name" value="NAD(P)-bd_dom_sf"/>
</dbReference>
<keyword evidence="4" id="KW-0812">Transmembrane</keyword>
<dbReference type="AlphaFoldDB" id="A0A4Z1PAS8"/>
<comment type="similarity">
    <text evidence="1">Belongs to the short-chain dehydrogenases/reductases (SDR) family.</text>
</comment>
<dbReference type="PANTHER" id="PTHR43477:SF1">
    <property type="entry name" value="DIHYDROANTICAPSIN 7-DEHYDROGENASE"/>
    <property type="match status" value="1"/>
</dbReference>
<feature type="region of interest" description="Disordered" evidence="3">
    <location>
        <begin position="292"/>
        <end position="314"/>
    </location>
</feature>
<dbReference type="PRINTS" id="PR00081">
    <property type="entry name" value="GDHRDH"/>
</dbReference>
<evidence type="ECO:0000256" key="2">
    <source>
        <dbReference type="ARBA" id="ARBA00023002"/>
    </source>
</evidence>
<dbReference type="OrthoDB" id="5840532at2759"/>
<dbReference type="CDD" id="cd05233">
    <property type="entry name" value="SDR_c"/>
    <property type="match status" value="1"/>
</dbReference>
<dbReference type="InterPro" id="IPR002347">
    <property type="entry name" value="SDR_fam"/>
</dbReference>
<keyword evidence="4" id="KW-1133">Transmembrane helix</keyword>
<gene>
    <name evidence="5" type="ORF">E6O75_ATG05201</name>
</gene>
<dbReference type="GO" id="GO:0016491">
    <property type="term" value="F:oxidoreductase activity"/>
    <property type="evidence" value="ECO:0007669"/>
    <property type="project" value="UniProtKB-KW"/>
</dbReference>
<dbReference type="Proteomes" id="UP000298493">
    <property type="component" value="Unassembled WGS sequence"/>
</dbReference>
<feature type="transmembrane region" description="Helical" evidence="4">
    <location>
        <begin position="6"/>
        <end position="26"/>
    </location>
</feature>
<dbReference type="EMBL" id="SNSC02000009">
    <property type="protein sequence ID" value="TID21806.1"/>
    <property type="molecule type" value="Genomic_DNA"/>
</dbReference>
<proteinExistence type="inferred from homology"/>
<organism evidence="5 6">
    <name type="scientific">Venturia nashicola</name>
    <dbReference type="NCBI Taxonomy" id="86259"/>
    <lineage>
        <taxon>Eukaryota</taxon>
        <taxon>Fungi</taxon>
        <taxon>Dikarya</taxon>
        <taxon>Ascomycota</taxon>
        <taxon>Pezizomycotina</taxon>
        <taxon>Dothideomycetes</taxon>
        <taxon>Pleosporomycetidae</taxon>
        <taxon>Venturiales</taxon>
        <taxon>Venturiaceae</taxon>
        <taxon>Venturia</taxon>
    </lineage>
</organism>
<name>A0A4Z1PAS8_9PEZI</name>
<protein>
    <submittedName>
        <fullName evidence="5">Short-chain dehydrogenase/oxidoreductase</fullName>
    </submittedName>
</protein>
<dbReference type="PANTHER" id="PTHR43477">
    <property type="entry name" value="DIHYDROANTICAPSIN 7-DEHYDROGENASE"/>
    <property type="match status" value="1"/>
</dbReference>
<evidence type="ECO:0000256" key="1">
    <source>
        <dbReference type="ARBA" id="ARBA00006484"/>
    </source>
</evidence>
<dbReference type="STRING" id="86259.A0A4Z1PAS8"/>
<evidence type="ECO:0000256" key="4">
    <source>
        <dbReference type="SAM" id="Phobius"/>
    </source>
</evidence>
<comment type="caution">
    <text evidence="5">The sequence shown here is derived from an EMBL/GenBank/DDBJ whole genome shotgun (WGS) entry which is preliminary data.</text>
</comment>
<dbReference type="Pfam" id="PF00106">
    <property type="entry name" value="adh_short"/>
    <property type="match status" value="1"/>
</dbReference>
<evidence type="ECO:0000313" key="5">
    <source>
        <dbReference type="EMBL" id="TID21806.1"/>
    </source>
</evidence>